<organism evidence="2 3">
    <name type="scientific">Salinibacterium xinjiangense</name>
    <dbReference type="NCBI Taxonomy" id="386302"/>
    <lineage>
        <taxon>Bacteria</taxon>
        <taxon>Bacillati</taxon>
        <taxon>Actinomycetota</taxon>
        <taxon>Actinomycetes</taxon>
        <taxon>Micrococcales</taxon>
        <taxon>Microbacteriaceae</taxon>
        <taxon>Salinibacterium</taxon>
    </lineage>
</organism>
<proteinExistence type="predicted"/>
<dbReference type="Proteomes" id="UP000219440">
    <property type="component" value="Unassembled WGS sequence"/>
</dbReference>
<protein>
    <submittedName>
        <fullName evidence="2">Uncharacterized protein</fullName>
    </submittedName>
</protein>
<sequence length="98" mass="10790">MSISQLPHAPSHARAAAPSAAFRRERFEPSITLVRDDVYAVLDICETMGFVERVGSVYVALSGERQIRAVEVGQSLSWDVAVEMVCLAHHRGRRANPS</sequence>
<dbReference type="EMBL" id="OCST01000004">
    <property type="protein sequence ID" value="SOE70606.1"/>
    <property type="molecule type" value="Genomic_DNA"/>
</dbReference>
<evidence type="ECO:0000313" key="3">
    <source>
        <dbReference type="Proteomes" id="UP000219440"/>
    </source>
</evidence>
<dbReference type="AlphaFoldDB" id="A0A2C8ZXB4"/>
<keyword evidence="3" id="KW-1185">Reference proteome</keyword>
<feature type="compositionally biased region" description="Low complexity" evidence="1">
    <location>
        <begin position="8"/>
        <end position="20"/>
    </location>
</feature>
<dbReference type="RefSeq" id="WP_097061322.1">
    <property type="nucleotide sequence ID" value="NZ_BMLC01000003.1"/>
</dbReference>
<evidence type="ECO:0000256" key="1">
    <source>
        <dbReference type="SAM" id="MobiDB-lite"/>
    </source>
</evidence>
<feature type="region of interest" description="Disordered" evidence="1">
    <location>
        <begin position="1"/>
        <end position="20"/>
    </location>
</feature>
<name>A0A2C8ZXB4_9MICO</name>
<evidence type="ECO:0000313" key="2">
    <source>
        <dbReference type="EMBL" id="SOE70606.1"/>
    </source>
</evidence>
<accession>A0A2C8ZXB4</accession>
<gene>
    <name evidence="2" type="ORF">SAMN06296378_2273</name>
</gene>
<reference evidence="2 3" key="1">
    <citation type="submission" date="2017-09" db="EMBL/GenBank/DDBJ databases">
        <authorList>
            <person name="Ehlers B."/>
            <person name="Leendertz F.H."/>
        </authorList>
    </citation>
    <scope>NUCLEOTIDE SEQUENCE [LARGE SCALE GENOMIC DNA]</scope>
    <source>
        <strain evidence="2 3">CGMCC 1.05381</strain>
    </source>
</reference>